<proteinExistence type="predicted"/>
<dbReference type="Pfam" id="PF10966">
    <property type="entry name" value="DUF2768"/>
    <property type="match status" value="1"/>
</dbReference>
<reference evidence="2 3" key="1">
    <citation type="submission" date="2018-08" db="EMBL/GenBank/DDBJ databases">
        <title>Bacillus chawlae sp. nov., Bacillus glennii sp. nov., and Bacillus saganii sp. nov. Isolated from the Vehicle Assembly Building at Kennedy Space Center where the Viking Spacecraft were Assembled.</title>
        <authorList>
            <person name="Seuylemezian A."/>
            <person name="Vaishampayan P."/>
        </authorList>
    </citation>
    <scope>NUCLEOTIDE SEQUENCE [LARGE SCALE GENOMIC DNA]</scope>
    <source>
        <strain evidence="2 3">V44-8</strain>
    </source>
</reference>
<accession>A0A372LGX0</accession>
<keyword evidence="1" id="KW-0812">Transmembrane</keyword>
<keyword evidence="1" id="KW-0472">Membrane</keyword>
<organism evidence="2 3">
    <name type="scientific">Peribacillus glennii</name>
    <dbReference type="NCBI Taxonomy" id="2303991"/>
    <lineage>
        <taxon>Bacteria</taxon>
        <taxon>Bacillati</taxon>
        <taxon>Bacillota</taxon>
        <taxon>Bacilli</taxon>
        <taxon>Bacillales</taxon>
        <taxon>Bacillaceae</taxon>
        <taxon>Peribacillus</taxon>
    </lineage>
</organism>
<dbReference type="AlphaFoldDB" id="A0A372LGX0"/>
<feature type="transmembrane region" description="Helical" evidence="1">
    <location>
        <begin position="6"/>
        <end position="26"/>
    </location>
</feature>
<gene>
    <name evidence="2" type="ORF">D0466_06620</name>
</gene>
<protein>
    <submittedName>
        <fullName evidence="2">DUF2768 domain-containing protein</fullName>
    </submittedName>
</protein>
<dbReference type="EMBL" id="QVTD01000003">
    <property type="protein sequence ID" value="RFU65548.1"/>
    <property type="molecule type" value="Genomic_DNA"/>
</dbReference>
<name>A0A372LGX0_9BACI</name>
<evidence type="ECO:0000256" key="1">
    <source>
        <dbReference type="SAM" id="Phobius"/>
    </source>
</evidence>
<evidence type="ECO:0000313" key="3">
    <source>
        <dbReference type="Proteomes" id="UP000262939"/>
    </source>
</evidence>
<comment type="caution">
    <text evidence="2">The sequence shown here is derived from an EMBL/GenBank/DDBJ whole genome shotgun (WGS) entry which is preliminary data.</text>
</comment>
<keyword evidence="3" id="KW-1185">Reference proteome</keyword>
<dbReference type="RefSeq" id="WP_117321722.1">
    <property type="nucleotide sequence ID" value="NZ_QVTD01000003.1"/>
</dbReference>
<evidence type="ECO:0000313" key="2">
    <source>
        <dbReference type="EMBL" id="RFU65548.1"/>
    </source>
</evidence>
<sequence>MTPALQKMWISFAAMIFMFISILMIYFSRYKLKGILRVLTAVIAYILMISAGLIILFVVLSGPTA</sequence>
<dbReference type="OrthoDB" id="2476435at2"/>
<keyword evidence="1" id="KW-1133">Transmembrane helix</keyword>
<dbReference type="Proteomes" id="UP000262939">
    <property type="component" value="Unassembled WGS sequence"/>
</dbReference>
<feature type="transmembrane region" description="Helical" evidence="1">
    <location>
        <begin position="38"/>
        <end position="60"/>
    </location>
</feature>
<dbReference type="InterPro" id="IPR020076">
    <property type="entry name" value="DUF2768"/>
</dbReference>